<reference evidence="1 2" key="1">
    <citation type="journal article" date="2018" name="Nat. Ecol. Evol.">
        <title>Shark genomes provide insights into elasmobranch evolution and the origin of vertebrates.</title>
        <authorList>
            <person name="Hara Y"/>
            <person name="Yamaguchi K"/>
            <person name="Onimaru K"/>
            <person name="Kadota M"/>
            <person name="Koyanagi M"/>
            <person name="Keeley SD"/>
            <person name="Tatsumi K"/>
            <person name="Tanaka K"/>
            <person name="Motone F"/>
            <person name="Kageyama Y"/>
            <person name="Nozu R"/>
            <person name="Adachi N"/>
            <person name="Nishimura O"/>
            <person name="Nakagawa R"/>
            <person name="Tanegashima C"/>
            <person name="Kiyatake I"/>
            <person name="Matsumoto R"/>
            <person name="Murakumo K"/>
            <person name="Nishida K"/>
            <person name="Terakita A"/>
            <person name="Kuratani S"/>
            <person name="Sato K"/>
            <person name="Hyodo S Kuraku.S."/>
        </authorList>
    </citation>
    <scope>NUCLEOTIDE SEQUENCE [LARGE SCALE GENOMIC DNA]</scope>
</reference>
<accession>A0A401PYF6</accession>
<feature type="non-terminal residue" evidence="1">
    <location>
        <position position="117"/>
    </location>
</feature>
<dbReference type="GO" id="GO:0007165">
    <property type="term" value="P:signal transduction"/>
    <property type="evidence" value="ECO:0007669"/>
    <property type="project" value="TreeGrafter"/>
</dbReference>
<keyword evidence="2" id="KW-1185">Reference proteome</keyword>
<organism evidence="1 2">
    <name type="scientific">Scyliorhinus torazame</name>
    <name type="common">Cloudy catshark</name>
    <name type="synonym">Catulus torazame</name>
    <dbReference type="NCBI Taxonomy" id="75743"/>
    <lineage>
        <taxon>Eukaryota</taxon>
        <taxon>Metazoa</taxon>
        <taxon>Chordata</taxon>
        <taxon>Craniata</taxon>
        <taxon>Vertebrata</taxon>
        <taxon>Chondrichthyes</taxon>
        <taxon>Elasmobranchii</taxon>
        <taxon>Galeomorphii</taxon>
        <taxon>Galeoidea</taxon>
        <taxon>Carcharhiniformes</taxon>
        <taxon>Scyliorhinidae</taxon>
        <taxon>Scyliorhinus</taxon>
    </lineage>
</organism>
<dbReference type="InterPro" id="IPR033614">
    <property type="entry name" value="RASSF1-6"/>
</dbReference>
<protein>
    <submittedName>
        <fullName evidence="1">Uncharacterized protein</fullName>
    </submittedName>
</protein>
<dbReference type="STRING" id="75743.A0A401PYF6"/>
<evidence type="ECO:0000313" key="2">
    <source>
        <dbReference type="Proteomes" id="UP000288216"/>
    </source>
</evidence>
<dbReference type="AlphaFoldDB" id="A0A401PYF6"/>
<evidence type="ECO:0000313" key="1">
    <source>
        <dbReference type="EMBL" id="GCB78120.1"/>
    </source>
</evidence>
<sequence>MDNVKGSVREYVTLIYTSGFLRLPSSLNKCICHEHYPSAARYPSSVEFLSLLRTYNCFCEDNKNLQLTYSDNNGNIILDGVLDISWGVHQPIRLQINDEKSIPSPKVLQSPDVITNK</sequence>
<dbReference type="Proteomes" id="UP000288216">
    <property type="component" value="Unassembled WGS sequence"/>
</dbReference>
<name>A0A401PYF6_SCYTO</name>
<proteinExistence type="predicted"/>
<dbReference type="EMBL" id="BFAA01010389">
    <property type="protein sequence ID" value="GCB78120.1"/>
    <property type="molecule type" value="Genomic_DNA"/>
</dbReference>
<comment type="caution">
    <text evidence="1">The sequence shown here is derived from an EMBL/GenBank/DDBJ whole genome shotgun (WGS) entry which is preliminary data.</text>
</comment>
<gene>
    <name evidence="1" type="ORF">scyTo_0016787</name>
</gene>
<dbReference type="OrthoDB" id="9976881at2759"/>
<dbReference type="PANTHER" id="PTHR22738:SF3">
    <property type="entry name" value="RAS ASSOCIATION DOMAIN-CONTAINING PROTEIN 6"/>
    <property type="match status" value="1"/>
</dbReference>
<dbReference type="PANTHER" id="PTHR22738">
    <property type="entry name" value="RASSF"/>
    <property type="match status" value="1"/>
</dbReference>